<evidence type="ECO:0000313" key="1">
    <source>
        <dbReference type="EMBL" id="KJJ85198.1"/>
    </source>
</evidence>
<dbReference type="EMBL" id="JYNY01000203">
    <property type="protein sequence ID" value="KJJ85198.1"/>
    <property type="molecule type" value="Genomic_DNA"/>
</dbReference>
<dbReference type="SUPFAM" id="SSF51445">
    <property type="entry name" value="(Trans)glycosidases"/>
    <property type="match status" value="1"/>
</dbReference>
<dbReference type="Proteomes" id="UP000033428">
    <property type="component" value="Unassembled WGS sequence"/>
</dbReference>
<dbReference type="InterPro" id="IPR017853">
    <property type="entry name" value="GH"/>
</dbReference>
<protein>
    <submittedName>
        <fullName evidence="1">Membrane or secreted protein</fullName>
    </submittedName>
</protein>
<gene>
    <name evidence="1" type="ORF">OMAG_000910</name>
</gene>
<accession>A0A0F0CPG1</accession>
<sequence length="1104" mass="125102">MFKNNFKVIYVFLLLIFLMNVSDFSFAQKKSTIETLRAQGLFENMALNGIWVIDDRSIYPLLDESSGIKPPSIDQSYSRTYFIQSGLLPKKYTKMSYGAALNMKFFSGLSYDYLQKNLPGKTVSMDVFIPEESISSYAVVPNRLQVVIKSEKKNEWADYYGETEWIRAKTPGLYHVRIKIPEEPVMTKSGKLFYPDHAILVCIDYYLMEGAKRHSSITYSFSNFNIEGIKLDPKELKWQLTVDGYSVENMYLPYFGEDNTFISSIGTGVDVRFNQAPVEAQLSKPFSGKLENLFLALSVYIPVDLRQQKGTLALTIRDNKGAVRSSVENFHSADLAGRVHLTLPLDAFTVEKDINEIVKNTEITLRIKTLKPHESGMMPIVLSKLEISQGWLVPFDTKWQVRDIQGLGGYPKLEIREDGLLSPGSGISVRKLDGGNELRMTVKLKGGINWNEPYYRVEIIRPLENAPVNLNNMHLEALVSPFTDTTDIWQRPHRARVGLLDINGNIAFGPNVSLSEGMPNLATFEVSLTNPIPKGFVMTDFDPEKVQAIIINIEASAGKLEAMDLDISFTNLLVSPMEYPRTSPLKMIDYSRFEVKPELWEIKKVVEESGGYLVGINYPFPAINVPEFILAVPQVYPAVGQKPTDPGHFGLSAPITRAATLEAFRKFADIDVSVVRVFLFGHLGGIFDWDERGYDIKGFCEGNDALIQELAGMGIDKFTQYLKDHEDELFEQDADRAFKGVGKYVLKDMEAIYDVVEQVEKETGKRLLVILSCFDFLLGDGIKAEGPLHSFIVGEYPQAVTDPLVKVKVQALTWKLMKTLAQDERFYKYTGSMEVMNEPDNATGLATRKHFIDLLNFVGEGAYLFKDVFGPKIPVTVGFRSWHGDLRYWAPIAGGVDILMPHYWKSLESYCIDEPGLWPLEFPVDSLWKFLGANKEGKLSGLGEIAPDGDFVKNLYRLEKGGYNMTLVWSYSGHDGFDAKPVLQNIKEYQQANFKLREMQKMPFEQVREAFLYVAKSRAMFETIDITRSSNASSTSKFYYLEKDASFASFLSKKLNTITNEQLKYTVREILMIARMKAIALNYGNIQFLYKRAMKDRKDIPVLK</sequence>
<organism evidence="1 2">
    <name type="scientific">Candidatus Omnitrophus magneticus</name>
    <dbReference type="NCBI Taxonomy" id="1609969"/>
    <lineage>
        <taxon>Bacteria</taxon>
        <taxon>Pseudomonadati</taxon>
        <taxon>Candidatus Omnitrophota</taxon>
        <taxon>Candidatus Omnitrophus</taxon>
    </lineage>
</organism>
<evidence type="ECO:0000313" key="2">
    <source>
        <dbReference type="Proteomes" id="UP000033428"/>
    </source>
</evidence>
<name>A0A0F0CPG1_9BACT</name>
<keyword evidence="2" id="KW-1185">Reference proteome</keyword>
<dbReference type="Gene3D" id="3.20.20.80">
    <property type="entry name" value="Glycosidases"/>
    <property type="match status" value="1"/>
</dbReference>
<reference evidence="1 2" key="1">
    <citation type="submission" date="2015-02" db="EMBL/GenBank/DDBJ databases">
        <title>Single-cell genomics of uncultivated deep-branching MTB reveals a conserved set of magnetosome genes.</title>
        <authorList>
            <person name="Kolinko S."/>
            <person name="Richter M."/>
            <person name="Glockner F.O."/>
            <person name="Brachmann A."/>
            <person name="Schuler D."/>
        </authorList>
    </citation>
    <scope>NUCLEOTIDE SEQUENCE [LARGE SCALE GENOMIC DNA]</scope>
    <source>
        <strain evidence="1">SKK-01</strain>
    </source>
</reference>
<comment type="caution">
    <text evidence="1">The sequence shown here is derived from an EMBL/GenBank/DDBJ whole genome shotgun (WGS) entry which is preliminary data.</text>
</comment>
<proteinExistence type="predicted"/>
<dbReference type="AlphaFoldDB" id="A0A0F0CPG1"/>